<dbReference type="PRINTS" id="PR00039">
    <property type="entry name" value="HTHLYSR"/>
</dbReference>
<evidence type="ECO:0000313" key="6">
    <source>
        <dbReference type="EMBL" id="ARO87119.1"/>
    </source>
</evidence>
<dbReference type="CDD" id="cd08413">
    <property type="entry name" value="PBP2_CysB_like"/>
    <property type="match status" value="1"/>
</dbReference>
<reference evidence="6 7" key="1">
    <citation type="journal article" date="2015" name="Int. J. Syst. Evol. Microbiol.">
        <title>Nitrosospira lacus sp. nov., a psychrotolerant, ammonia-oxidizing bacterium from sandy lake sediment.</title>
        <authorList>
            <person name="Urakawa H."/>
            <person name="Garcia J.C."/>
            <person name="Nielsen J.L."/>
            <person name="Le V.Q."/>
            <person name="Kozlowski J.A."/>
            <person name="Stein L.Y."/>
            <person name="Lim C.K."/>
            <person name="Pommerening-Roser A."/>
            <person name="Martens-Habbena W."/>
            <person name="Stahl D.A."/>
            <person name="Klotz M.G."/>
        </authorList>
    </citation>
    <scope>NUCLEOTIDE SEQUENCE [LARGE SCALE GENOMIC DNA]</scope>
    <source>
        <strain evidence="6 7">APG3</strain>
    </source>
</reference>
<evidence type="ECO:0000256" key="3">
    <source>
        <dbReference type="ARBA" id="ARBA00023125"/>
    </source>
</evidence>
<dbReference type="Gene3D" id="3.40.190.10">
    <property type="entry name" value="Periplasmic binding protein-like II"/>
    <property type="match status" value="2"/>
</dbReference>
<dbReference type="InterPro" id="IPR000847">
    <property type="entry name" value="LysR_HTH_N"/>
</dbReference>
<dbReference type="SUPFAM" id="SSF53850">
    <property type="entry name" value="Periplasmic binding protein-like II"/>
    <property type="match status" value="1"/>
</dbReference>
<dbReference type="InterPro" id="IPR036388">
    <property type="entry name" value="WH-like_DNA-bd_sf"/>
</dbReference>
<organism evidence="6 7">
    <name type="scientific">Nitrosospira lacus</name>
    <dbReference type="NCBI Taxonomy" id="1288494"/>
    <lineage>
        <taxon>Bacteria</taxon>
        <taxon>Pseudomonadati</taxon>
        <taxon>Pseudomonadota</taxon>
        <taxon>Betaproteobacteria</taxon>
        <taxon>Nitrosomonadales</taxon>
        <taxon>Nitrosomonadaceae</taxon>
        <taxon>Nitrosospira</taxon>
    </lineage>
</organism>
<dbReference type="Pfam" id="PF03466">
    <property type="entry name" value="LysR_substrate"/>
    <property type="match status" value="1"/>
</dbReference>
<dbReference type="PANTHER" id="PTHR30126:SF6">
    <property type="entry name" value="HTH-TYPE TRANSCRIPTIONAL REGULATOR CYSB-RELATED"/>
    <property type="match status" value="1"/>
</dbReference>
<dbReference type="EMBL" id="CP021106">
    <property type="protein sequence ID" value="ARO87119.1"/>
    <property type="molecule type" value="Genomic_DNA"/>
</dbReference>
<dbReference type="RefSeq" id="WP_004175017.1">
    <property type="nucleotide sequence ID" value="NZ_CP021106.3"/>
</dbReference>
<dbReference type="Proteomes" id="UP000012179">
    <property type="component" value="Chromosome"/>
</dbReference>
<dbReference type="GO" id="GO:0000976">
    <property type="term" value="F:transcription cis-regulatory region binding"/>
    <property type="evidence" value="ECO:0007669"/>
    <property type="project" value="TreeGrafter"/>
</dbReference>
<keyword evidence="2" id="KW-0805">Transcription regulation</keyword>
<proteinExistence type="inferred from homology"/>
<gene>
    <name evidence="6" type="ORF">EBAPG3_004680</name>
</gene>
<evidence type="ECO:0000256" key="4">
    <source>
        <dbReference type="ARBA" id="ARBA00023163"/>
    </source>
</evidence>
<dbReference type="InterPro" id="IPR036390">
    <property type="entry name" value="WH_DNA-bd_sf"/>
</dbReference>
<protein>
    <submittedName>
        <fullName evidence="6">Transcriptional regulator</fullName>
    </submittedName>
</protein>
<dbReference type="Gene3D" id="1.10.10.10">
    <property type="entry name" value="Winged helix-like DNA-binding domain superfamily/Winged helix DNA-binding domain"/>
    <property type="match status" value="1"/>
</dbReference>
<keyword evidence="7" id="KW-1185">Reference proteome</keyword>
<accession>A0A1W6SMR8</accession>
<evidence type="ECO:0000259" key="5">
    <source>
        <dbReference type="PROSITE" id="PS50931"/>
    </source>
</evidence>
<dbReference type="OrthoDB" id="5297026at2"/>
<dbReference type="GO" id="GO:0003700">
    <property type="term" value="F:DNA-binding transcription factor activity"/>
    <property type="evidence" value="ECO:0007669"/>
    <property type="project" value="InterPro"/>
</dbReference>
<dbReference type="InterPro" id="IPR037423">
    <property type="entry name" value="CysB_PBP2"/>
</dbReference>
<name>A0A1W6SMR8_9PROT</name>
<dbReference type="PROSITE" id="PS50931">
    <property type="entry name" value="HTH_LYSR"/>
    <property type="match status" value="1"/>
</dbReference>
<dbReference type="PANTHER" id="PTHR30126">
    <property type="entry name" value="HTH-TYPE TRANSCRIPTIONAL REGULATOR"/>
    <property type="match status" value="1"/>
</dbReference>
<dbReference type="Pfam" id="PF00126">
    <property type="entry name" value="HTH_1"/>
    <property type="match status" value="1"/>
</dbReference>
<dbReference type="GO" id="GO:0019344">
    <property type="term" value="P:cysteine biosynthetic process"/>
    <property type="evidence" value="ECO:0007669"/>
    <property type="project" value="TreeGrafter"/>
</dbReference>
<feature type="domain" description="HTH lysR-type" evidence="5">
    <location>
        <begin position="1"/>
        <end position="59"/>
    </location>
</feature>
<sequence>MNFQQLRIVRETVRQNFNLTETGKVLFTSQSGISKGLKELEDELGVEIFSRFGKRLVGLTEAGSDLLKVVDRILLDAENIKRVALQFSGHKRGNLTVATTHTQARYVLPDVIKCFMLDVPEVHLFLHQGSPKEIAELLLSGDADIGIATETLAQIPDLISFPCYEWEHGVIVPNDHPLLALDNVTLEDLSKFPVITYHPSFTGRSHVDHAFRKANLEPDIVITAMDADVIKTYVGLGLGIGVVSSLAFSTERDVSLALIPAGHLFGSNFARIAVRRGHYLRGFAYDFIERLAPDLTESALRSKIYA</sequence>
<dbReference type="AlphaFoldDB" id="A0A1W6SMR8"/>
<dbReference type="KEGG" id="nlc:EBAPG3_004680"/>
<keyword evidence="3" id="KW-0238">DNA-binding</keyword>
<evidence type="ECO:0000256" key="2">
    <source>
        <dbReference type="ARBA" id="ARBA00023015"/>
    </source>
</evidence>
<dbReference type="eggNOG" id="COG0583">
    <property type="taxonomic scope" value="Bacteria"/>
</dbReference>
<comment type="similarity">
    <text evidence="1">Belongs to the LysR transcriptional regulatory family.</text>
</comment>
<keyword evidence="4" id="KW-0804">Transcription</keyword>
<dbReference type="NCBIfam" id="NF009327">
    <property type="entry name" value="PRK12684.1"/>
    <property type="match status" value="1"/>
</dbReference>
<dbReference type="SUPFAM" id="SSF46785">
    <property type="entry name" value="Winged helix' DNA-binding domain"/>
    <property type="match status" value="1"/>
</dbReference>
<evidence type="ECO:0000313" key="7">
    <source>
        <dbReference type="Proteomes" id="UP000012179"/>
    </source>
</evidence>
<evidence type="ECO:0000256" key="1">
    <source>
        <dbReference type="ARBA" id="ARBA00009437"/>
    </source>
</evidence>
<dbReference type="InterPro" id="IPR005119">
    <property type="entry name" value="LysR_subst-bd"/>
</dbReference>